<keyword evidence="3" id="KW-0548">Nucleotidyltransferase</keyword>
<feature type="domain" description="Reverse transcriptase" evidence="11">
    <location>
        <begin position="151"/>
        <end position="369"/>
    </location>
</feature>
<evidence type="ECO:0000256" key="3">
    <source>
        <dbReference type="ARBA" id="ARBA00022695"/>
    </source>
</evidence>
<comment type="caution">
    <text evidence="12">The sequence shown here is derived from an EMBL/GenBank/DDBJ whole genome shotgun (WGS) entry which is preliminary data.</text>
</comment>
<dbReference type="InterPro" id="IPR051083">
    <property type="entry name" value="GrpII_Intron_Splice-Mob/Def"/>
</dbReference>
<evidence type="ECO:0000256" key="1">
    <source>
        <dbReference type="ARBA" id="ARBA00012493"/>
    </source>
</evidence>
<evidence type="ECO:0000313" key="13">
    <source>
        <dbReference type="Proteomes" id="UP001500620"/>
    </source>
</evidence>
<dbReference type="InterPro" id="IPR000477">
    <property type="entry name" value="RT_dom"/>
</dbReference>
<dbReference type="InterPro" id="IPR043502">
    <property type="entry name" value="DNA/RNA_pol_sf"/>
</dbReference>
<dbReference type="EMBL" id="BAABAT010000036">
    <property type="protein sequence ID" value="GAA4259653.1"/>
    <property type="molecule type" value="Genomic_DNA"/>
</dbReference>
<protein>
    <recommendedName>
        <fullName evidence="1">RNA-directed DNA polymerase</fullName>
        <ecNumber evidence="1">2.7.7.49</ecNumber>
    </recommendedName>
</protein>
<accession>A0ABP8DMR9</accession>
<evidence type="ECO:0000256" key="8">
    <source>
        <dbReference type="ARBA" id="ARBA00034120"/>
    </source>
</evidence>
<dbReference type="RefSeq" id="WP_345136550.1">
    <property type="nucleotide sequence ID" value="NZ_BAABAT010000036.1"/>
</dbReference>
<keyword evidence="13" id="KW-1185">Reference proteome</keyword>
<dbReference type="PRINTS" id="PR00866">
    <property type="entry name" value="RNADNAPOLMS"/>
</dbReference>
<keyword evidence="6" id="KW-0695">RNA-directed DNA polymerase</keyword>
<feature type="region of interest" description="Disordered" evidence="10">
    <location>
        <begin position="1"/>
        <end position="23"/>
    </location>
</feature>
<dbReference type="EC" id="2.7.7.49" evidence="1"/>
<keyword evidence="7" id="KW-0051">Antiviral defense</keyword>
<evidence type="ECO:0000256" key="2">
    <source>
        <dbReference type="ARBA" id="ARBA00022679"/>
    </source>
</evidence>
<keyword evidence="4" id="KW-0479">Metal-binding</keyword>
<keyword evidence="5" id="KW-0460">Magnesium</keyword>
<evidence type="ECO:0000256" key="4">
    <source>
        <dbReference type="ARBA" id="ARBA00022723"/>
    </source>
</evidence>
<name>A0ABP8DMR9_9ACTN</name>
<dbReference type="CDD" id="cd03487">
    <property type="entry name" value="RT_Bac_retron_II"/>
    <property type="match status" value="1"/>
</dbReference>
<dbReference type="PROSITE" id="PS50878">
    <property type="entry name" value="RT_POL"/>
    <property type="match status" value="1"/>
</dbReference>
<comment type="similarity">
    <text evidence="8">Belongs to the bacterial reverse transcriptase family.</text>
</comment>
<dbReference type="Pfam" id="PF00078">
    <property type="entry name" value="RVT_1"/>
    <property type="match status" value="1"/>
</dbReference>
<comment type="catalytic activity">
    <reaction evidence="9">
        <text>DNA(n) + a 2'-deoxyribonucleoside 5'-triphosphate = DNA(n+1) + diphosphate</text>
        <dbReference type="Rhea" id="RHEA:22508"/>
        <dbReference type="Rhea" id="RHEA-COMP:17339"/>
        <dbReference type="Rhea" id="RHEA-COMP:17340"/>
        <dbReference type="ChEBI" id="CHEBI:33019"/>
        <dbReference type="ChEBI" id="CHEBI:61560"/>
        <dbReference type="ChEBI" id="CHEBI:173112"/>
        <dbReference type="EC" id="2.7.7.49"/>
    </reaction>
</comment>
<evidence type="ECO:0000313" key="12">
    <source>
        <dbReference type="EMBL" id="GAA4259653.1"/>
    </source>
</evidence>
<dbReference type="Proteomes" id="UP001500620">
    <property type="component" value="Unassembled WGS sequence"/>
</dbReference>
<organism evidence="12 13">
    <name type="scientific">Dactylosporangium darangshiense</name>
    <dbReference type="NCBI Taxonomy" id="579108"/>
    <lineage>
        <taxon>Bacteria</taxon>
        <taxon>Bacillati</taxon>
        <taxon>Actinomycetota</taxon>
        <taxon>Actinomycetes</taxon>
        <taxon>Micromonosporales</taxon>
        <taxon>Micromonosporaceae</taxon>
        <taxon>Dactylosporangium</taxon>
    </lineage>
</organism>
<evidence type="ECO:0000256" key="10">
    <source>
        <dbReference type="SAM" id="MobiDB-lite"/>
    </source>
</evidence>
<dbReference type="SUPFAM" id="SSF56672">
    <property type="entry name" value="DNA/RNA polymerases"/>
    <property type="match status" value="1"/>
</dbReference>
<dbReference type="InterPro" id="IPR000123">
    <property type="entry name" value="Reverse_transcriptase_msDNA"/>
</dbReference>
<keyword evidence="2" id="KW-0808">Transferase</keyword>
<dbReference type="PANTHER" id="PTHR34047">
    <property type="entry name" value="NUCLEAR INTRON MATURASE 1, MITOCHONDRIAL-RELATED"/>
    <property type="match status" value="1"/>
</dbReference>
<sequence length="440" mass="48247">MSTAAHRRPASALRASQGRHDRATSGRAAARALALAFLAADWGRPALLAAGFEALGRRPRWMGPLVTRVLGAYRDPPADRPRELAGFLEAVLPPFVPNRIVVRRAVPTRVVRLRWDTPHLDDLAALAEFLGVDGDRLDWFADRREINRKTTTEALRHYRYEWRPHRLIEAPKPRLRALQRTLLDGLLGRVPVHPAAHGFVPGRSPFTFAAPHAGRPVVVRLDLAAFFTSVSVSRVYGLFRAMGYPEPVAHALAALCTTSTPADVLRGHPDAFALRAPHLPQGAPSSPAIANLCTFRLDRRLDGVADAFGAVYTRYADDLAFSGDLNLGAARRLIRLVERVAVAEGFRINPAKTRVRGRGDRQRLAGLVVNDGPAAPREEYDRLRAILHAAARDGLEAANRDGRADFAAHLAGRIAWVGRGRPARAAKLRELYMAALATEL</sequence>
<reference evidence="13" key="1">
    <citation type="journal article" date="2019" name="Int. J. Syst. Evol. Microbiol.">
        <title>The Global Catalogue of Microorganisms (GCM) 10K type strain sequencing project: providing services to taxonomists for standard genome sequencing and annotation.</title>
        <authorList>
            <consortium name="The Broad Institute Genomics Platform"/>
            <consortium name="The Broad Institute Genome Sequencing Center for Infectious Disease"/>
            <person name="Wu L."/>
            <person name="Ma J."/>
        </authorList>
    </citation>
    <scope>NUCLEOTIDE SEQUENCE [LARGE SCALE GENOMIC DNA]</scope>
    <source>
        <strain evidence="13">JCM 17441</strain>
    </source>
</reference>
<evidence type="ECO:0000256" key="6">
    <source>
        <dbReference type="ARBA" id="ARBA00022918"/>
    </source>
</evidence>
<gene>
    <name evidence="12" type="ORF">GCM10022255_085110</name>
</gene>
<evidence type="ECO:0000256" key="7">
    <source>
        <dbReference type="ARBA" id="ARBA00023118"/>
    </source>
</evidence>
<evidence type="ECO:0000259" key="11">
    <source>
        <dbReference type="PROSITE" id="PS50878"/>
    </source>
</evidence>
<evidence type="ECO:0000256" key="5">
    <source>
        <dbReference type="ARBA" id="ARBA00022842"/>
    </source>
</evidence>
<dbReference type="PANTHER" id="PTHR34047:SF7">
    <property type="entry name" value="RNA-DIRECTED DNA POLYMERASE"/>
    <property type="match status" value="1"/>
</dbReference>
<proteinExistence type="inferred from homology"/>
<evidence type="ECO:0000256" key="9">
    <source>
        <dbReference type="ARBA" id="ARBA00048173"/>
    </source>
</evidence>